<sequence length="58" mass="6441">MAGKIEVMKLPRGEYTKDGAYYATVDGRNIGMPGRAFWETREQANACGVIFVAMREAL</sequence>
<proteinExistence type="predicted"/>
<reference evidence="1 2" key="1">
    <citation type="submission" date="2020-02" db="EMBL/GenBank/DDBJ databases">
        <title>Genome sequence of the type strain CGMCC 1.15528 of Mesorhizobium zhangyense.</title>
        <authorList>
            <person name="Gao J."/>
            <person name="Sun J."/>
        </authorList>
    </citation>
    <scope>NUCLEOTIDE SEQUENCE [LARGE SCALE GENOMIC DNA]</scope>
    <source>
        <strain evidence="1 2">CGMCC 1.15528</strain>
    </source>
</reference>
<name>A0A7C9RC61_9HYPH</name>
<dbReference type="Proteomes" id="UP000481252">
    <property type="component" value="Unassembled WGS sequence"/>
</dbReference>
<comment type="caution">
    <text evidence="1">The sequence shown here is derived from an EMBL/GenBank/DDBJ whole genome shotgun (WGS) entry which is preliminary data.</text>
</comment>
<evidence type="ECO:0000313" key="1">
    <source>
        <dbReference type="EMBL" id="NGN45195.1"/>
    </source>
</evidence>
<evidence type="ECO:0000313" key="2">
    <source>
        <dbReference type="Proteomes" id="UP000481252"/>
    </source>
</evidence>
<gene>
    <name evidence="1" type="ORF">G6N74_29515</name>
</gene>
<dbReference type="RefSeq" id="WP_165121567.1">
    <property type="nucleotide sequence ID" value="NZ_JAAKZG010000028.1"/>
</dbReference>
<organism evidence="1 2">
    <name type="scientific">Mesorhizobium zhangyense</name>
    <dbReference type="NCBI Taxonomy" id="1776730"/>
    <lineage>
        <taxon>Bacteria</taxon>
        <taxon>Pseudomonadati</taxon>
        <taxon>Pseudomonadota</taxon>
        <taxon>Alphaproteobacteria</taxon>
        <taxon>Hyphomicrobiales</taxon>
        <taxon>Phyllobacteriaceae</taxon>
        <taxon>Mesorhizobium</taxon>
    </lineage>
</organism>
<keyword evidence="2" id="KW-1185">Reference proteome</keyword>
<protein>
    <submittedName>
        <fullName evidence="1">Uncharacterized protein</fullName>
    </submittedName>
</protein>
<dbReference type="AlphaFoldDB" id="A0A7C9RC61"/>
<accession>A0A7C9RC61</accession>
<dbReference type="EMBL" id="JAAKZG010000028">
    <property type="protein sequence ID" value="NGN45195.1"/>
    <property type="molecule type" value="Genomic_DNA"/>
</dbReference>